<organism evidence="1">
    <name type="scientific">hydrothermal vent metagenome</name>
    <dbReference type="NCBI Taxonomy" id="652676"/>
    <lineage>
        <taxon>unclassified sequences</taxon>
        <taxon>metagenomes</taxon>
        <taxon>ecological metagenomes</taxon>
    </lineage>
</organism>
<dbReference type="EMBL" id="UOFF01000059">
    <property type="protein sequence ID" value="VAW54465.1"/>
    <property type="molecule type" value="Genomic_DNA"/>
</dbReference>
<accession>A0A3B0WF21</accession>
<reference evidence="1" key="1">
    <citation type="submission" date="2018-06" db="EMBL/GenBank/DDBJ databases">
        <authorList>
            <person name="Zhirakovskaya E."/>
        </authorList>
    </citation>
    <scope>NUCLEOTIDE SEQUENCE</scope>
</reference>
<evidence type="ECO:0000313" key="1">
    <source>
        <dbReference type="EMBL" id="VAW54465.1"/>
    </source>
</evidence>
<gene>
    <name evidence="1" type="ORF">MNBD_GAMMA07-165</name>
</gene>
<name>A0A3B0WF21_9ZZZZ</name>
<protein>
    <submittedName>
        <fullName evidence="1">Uncharacterized protein</fullName>
    </submittedName>
</protein>
<sequence length="66" mass="7755">MRKVEEIEQEIEKLSKNELESFRCWFFDFDAKAWDSQIVSDAKSGKLDKLADEAINDFRIGKVNEL</sequence>
<dbReference type="AlphaFoldDB" id="A0A3B0WF21"/>
<proteinExistence type="predicted"/>